<dbReference type="AlphaFoldDB" id="A0A410RQP6"/>
<name>A0A410RQP6_CORCK</name>
<evidence type="ECO:0000313" key="1">
    <source>
        <dbReference type="EMBL" id="QAT84211.1"/>
    </source>
</evidence>
<sequence length="262" mass="28606">MGKRRYRRSTGRCRKGLEDLNPMRTCVLLTLVFLVACGSKGGCTQEQVPTGDVARSRVGVPTDAGPAAVEAPAYIPLTTLRCSLAGSSTGVVARWFGEPVPKEFSPVFGFHTLRFQFPSGEELEFKPEEQLFPADWNCNIFSPDCRYVALFLGRSAGYHIVELGALQDYLAGRRPPFVTLRYSGELPKPHHHGHGHWVSPTAFEFFVFAPGDVDGWAAEGASVRLRAEFAGIRQGTAPPLQVIEEKLAHPPDDGCAAADDHP</sequence>
<organism evidence="1 2">
    <name type="scientific">Corallococcus coralloides</name>
    <name type="common">Myxococcus coralloides</name>
    <dbReference type="NCBI Taxonomy" id="184914"/>
    <lineage>
        <taxon>Bacteria</taxon>
        <taxon>Pseudomonadati</taxon>
        <taxon>Myxococcota</taxon>
        <taxon>Myxococcia</taxon>
        <taxon>Myxococcales</taxon>
        <taxon>Cystobacterineae</taxon>
        <taxon>Myxococcaceae</taxon>
        <taxon>Corallococcus</taxon>
    </lineage>
</organism>
<evidence type="ECO:0000313" key="2">
    <source>
        <dbReference type="Proteomes" id="UP000288758"/>
    </source>
</evidence>
<accession>A0A410RQP6</accession>
<gene>
    <name evidence="1" type="ORF">EJ065_2639</name>
</gene>
<protein>
    <submittedName>
        <fullName evidence="1">Uncharacterized protein</fullName>
    </submittedName>
</protein>
<proteinExistence type="predicted"/>
<reference evidence="1 2" key="1">
    <citation type="submission" date="2018-12" db="EMBL/GenBank/DDBJ databases">
        <title>Complete Genome Sequence of the Corallopyronin A producing Myxobacterium Corallococcus coralloides B035.</title>
        <authorList>
            <person name="Bouhired S.M."/>
            <person name="Rupp O."/>
            <person name="Blom J."/>
            <person name="Schaeberle T.F."/>
            <person name="Kehraus S."/>
            <person name="Schiefer A."/>
            <person name="Pfarr K."/>
            <person name="Goesmann A."/>
            <person name="Hoerauf A."/>
            <person name="Koenig G.M."/>
        </authorList>
    </citation>
    <scope>NUCLEOTIDE SEQUENCE [LARGE SCALE GENOMIC DNA]</scope>
    <source>
        <strain evidence="1 2">B035</strain>
    </source>
</reference>
<dbReference type="Proteomes" id="UP000288758">
    <property type="component" value="Chromosome"/>
</dbReference>
<dbReference type="EMBL" id="CP034669">
    <property type="protein sequence ID" value="QAT84211.1"/>
    <property type="molecule type" value="Genomic_DNA"/>
</dbReference>